<dbReference type="SUPFAM" id="SSF52980">
    <property type="entry name" value="Restriction endonuclease-like"/>
    <property type="match status" value="1"/>
</dbReference>
<comment type="caution">
    <text evidence="3">The sequence shown here is derived from an EMBL/GenBank/DDBJ whole genome shotgun (WGS) entry which is preliminary data.</text>
</comment>
<dbReference type="InterPro" id="IPR011335">
    <property type="entry name" value="Restrct_endonuc-II-like"/>
</dbReference>
<dbReference type="Pfam" id="PF04480">
    <property type="entry name" value="DUF559"/>
    <property type="match status" value="1"/>
</dbReference>
<dbReference type="InterPro" id="IPR047216">
    <property type="entry name" value="Endonuclease_DUF559_bact"/>
</dbReference>
<reference evidence="3 4" key="2">
    <citation type="submission" date="2017-07" db="EMBL/GenBank/DDBJ databases">
        <title>Candidatus Dactylopiibacterium carminicum, a nitrogen-fixing symbiont of the cochineal insect Dactylopius coccus and Dactylopius opuntiae (Hemiptera: Coccoidea: Dactylopiidae).</title>
        <authorList>
            <person name="Vera A."/>
        </authorList>
    </citation>
    <scope>NUCLEOTIDE SEQUENCE [LARGE SCALE GENOMIC DNA]</scope>
    <source>
        <strain evidence="3 4">NFDCM</strain>
    </source>
</reference>
<dbReference type="PANTHER" id="PTHR38590">
    <property type="entry name" value="BLL0828 PROTEIN"/>
    <property type="match status" value="1"/>
</dbReference>
<dbReference type="EMBL" id="NMRN01000004">
    <property type="protein sequence ID" value="PAS94832.1"/>
    <property type="molecule type" value="Genomic_DNA"/>
</dbReference>
<evidence type="ECO:0000313" key="3">
    <source>
        <dbReference type="EMBL" id="PAS94832.1"/>
    </source>
</evidence>
<evidence type="ECO:0000313" key="5">
    <source>
        <dbReference type="Proteomes" id="UP000623509"/>
    </source>
</evidence>
<keyword evidence="3" id="KW-0489">Methyltransferase</keyword>
<dbReference type="CDD" id="cd01038">
    <property type="entry name" value="Endonuclease_DUF559"/>
    <property type="match status" value="1"/>
</dbReference>
<dbReference type="Proteomes" id="UP000216107">
    <property type="component" value="Unassembled WGS sequence"/>
</dbReference>
<feature type="domain" description="DUF559" evidence="1">
    <location>
        <begin position="2"/>
        <end position="105"/>
    </location>
</feature>
<dbReference type="EMBL" id="MDUX01000008">
    <property type="protein sequence ID" value="KAF7600238.1"/>
    <property type="molecule type" value="Genomic_DNA"/>
</dbReference>
<dbReference type="AlphaFoldDB" id="A0A272EXI8"/>
<evidence type="ECO:0000313" key="4">
    <source>
        <dbReference type="Proteomes" id="UP000216107"/>
    </source>
</evidence>
<dbReference type="GO" id="GO:0008168">
    <property type="term" value="F:methyltransferase activity"/>
    <property type="evidence" value="ECO:0007669"/>
    <property type="project" value="UniProtKB-KW"/>
</dbReference>
<evidence type="ECO:0000313" key="2">
    <source>
        <dbReference type="EMBL" id="KAF7600238.1"/>
    </source>
</evidence>
<evidence type="ECO:0000259" key="1">
    <source>
        <dbReference type="Pfam" id="PF04480"/>
    </source>
</evidence>
<dbReference type="InterPro" id="IPR007569">
    <property type="entry name" value="DUF559"/>
</dbReference>
<protein>
    <submittedName>
        <fullName evidence="3">DNA (Cytosine-5-)-methyltransferase</fullName>
    </submittedName>
    <submittedName>
        <fullName evidence="2">DUF559 domain-containing protein</fullName>
    </submittedName>
</protein>
<keyword evidence="3" id="KW-0808">Transferase</keyword>
<sequence>MRDRARTLRATATPFEQSFWQAIRAHRFAGFKFRRQQVIGPYIADFTCLHARLIVELDGGQHTEAHAYDARRDAWLQAEGYRVFRVWNHEWVQQREAVLERLWALLHERVEGKG</sequence>
<dbReference type="Gene3D" id="3.40.960.10">
    <property type="entry name" value="VSR Endonuclease"/>
    <property type="match status" value="1"/>
</dbReference>
<name>A0A272EXI8_9RHOO</name>
<dbReference type="Proteomes" id="UP000623509">
    <property type="component" value="Unassembled WGS sequence"/>
</dbReference>
<accession>A0A272EXI8</accession>
<gene>
    <name evidence="2" type="ORF">BGI27_03840</name>
    <name evidence="3" type="ORF">CGU29_02465</name>
</gene>
<dbReference type="OrthoDB" id="9798754at2"/>
<dbReference type="GO" id="GO:0032259">
    <property type="term" value="P:methylation"/>
    <property type="evidence" value="ECO:0007669"/>
    <property type="project" value="UniProtKB-KW"/>
</dbReference>
<reference evidence="2 5" key="1">
    <citation type="submission" date="2016-08" db="EMBL/GenBank/DDBJ databases">
        <title>Candidatus Dactylopiibacterium carminicum genome sequence.</title>
        <authorList>
            <person name="Ramirez-Puebla S.T."/>
            <person name="Ormeno-Orrillo E."/>
            <person name="Vera-Ponce De Leon A."/>
            <person name="Luis L."/>
            <person name="Sanchez-Flores A."/>
            <person name="Monica R."/>
            <person name="Martinez-Romero E."/>
        </authorList>
    </citation>
    <scope>NUCLEOTIDE SEQUENCE [LARGE SCALE GENOMIC DNA]</scope>
    <source>
        <strain evidence="2">END1</strain>
    </source>
</reference>
<dbReference type="PANTHER" id="PTHR38590:SF1">
    <property type="entry name" value="BLL0828 PROTEIN"/>
    <property type="match status" value="1"/>
</dbReference>
<keyword evidence="5" id="KW-1185">Reference proteome</keyword>
<proteinExistence type="predicted"/>
<organism evidence="3 4">
    <name type="scientific">Candidatus Dactylopiibacterium carminicum</name>
    <dbReference type="NCBI Taxonomy" id="857335"/>
    <lineage>
        <taxon>Bacteria</taxon>
        <taxon>Pseudomonadati</taxon>
        <taxon>Pseudomonadota</taxon>
        <taxon>Betaproteobacteria</taxon>
        <taxon>Rhodocyclales</taxon>
        <taxon>Rhodocyclaceae</taxon>
        <taxon>Candidatus Dactylopiibacterium</taxon>
    </lineage>
</organism>